<dbReference type="RefSeq" id="WP_305944556.1">
    <property type="nucleotide sequence ID" value="NZ_JAUZVY010000002.1"/>
</dbReference>
<keyword evidence="3" id="KW-1133">Transmembrane helix</keyword>
<gene>
    <name evidence="6" type="ORF">Q3O59_05150</name>
</gene>
<dbReference type="EMBL" id="JAUZVY010000002">
    <property type="protein sequence ID" value="MDP4528416.1"/>
    <property type="molecule type" value="Genomic_DNA"/>
</dbReference>
<protein>
    <submittedName>
        <fullName evidence="6">Translocation/assembly module TamB domain-containing protein</fullName>
    </submittedName>
</protein>
<evidence type="ECO:0000256" key="3">
    <source>
        <dbReference type="ARBA" id="ARBA00022989"/>
    </source>
</evidence>
<feature type="domain" description="Translocation and assembly module TamB C-terminal" evidence="5">
    <location>
        <begin position="907"/>
        <end position="1243"/>
    </location>
</feature>
<evidence type="ECO:0000313" key="6">
    <source>
        <dbReference type="EMBL" id="MDP4528416.1"/>
    </source>
</evidence>
<evidence type="ECO:0000259" key="5">
    <source>
        <dbReference type="Pfam" id="PF04357"/>
    </source>
</evidence>
<keyword evidence="2" id="KW-0812">Transmembrane</keyword>
<keyword evidence="4" id="KW-0472">Membrane</keyword>
<comment type="caution">
    <text evidence="6">The sequence shown here is derived from an EMBL/GenBank/DDBJ whole genome shotgun (WGS) entry which is preliminary data.</text>
</comment>
<dbReference type="PANTHER" id="PTHR36985">
    <property type="entry name" value="TRANSLOCATION AND ASSEMBLY MODULE SUBUNIT TAMB"/>
    <property type="match status" value="1"/>
</dbReference>
<evidence type="ECO:0000256" key="4">
    <source>
        <dbReference type="ARBA" id="ARBA00023136"/>
    </source>
</evidence>
<evidence type="ECO:0000313" key="7">
    <source>
        <dbReference type="Proteomes" id="UP001236258"/>
    </source>
</evidence>
<dbReference type="InterPro" id="IPR007452">
    <property type="entry name" value="TamB_C"/>
</dbReference>
<evidence type="ECO:0000256" key="2">
    <source>
        <dbReference type="ARBA" id="ARBA00022692"/>
    </source>
</evidence>
<accession>A0ABT9GP33</accession>
<reference evidence="6 7" key="1">
    <citation type="submission" date="2023-08" db="EMBL/GenBank/DDBJ databases">
        <authorList>
            <person name="Joshi A."/>
            <person name="Thite S."/>
        </authorList>
    </citation>
    <scope>NUCLEOTIDE SEQUENCE [LARGE SCALE GENOMIC DNA]</scope>
    <source>
        <strain evidence="6 7">1E1</strain>
    </source>
</reference>
<dbReference type="Pfam" id="PF04357">
    <property type="entry name" value="TamB"/>
    <property type="match status" value="1"/>
</dbReference>
<evidence type="ECO:0000256" key="1">
    <source>
        <dbReference type="ARBA" id="ARBA00004167"/>
    </source>
</evidence>
<proteinExistence type="predicted"/>
<dbReference type="PANTHER" id="PTHR36985:SF1">
    <property type="entry name" value="TRANSLOCATION AND ASSEMBLY MODULE SUBUNIT TAMB"/>
    <property type="match status" value="1"/>
</dbReference>
<dbReference type="Proteomes" id="UP001236258">
    <property type="component" value="Unassembled WGS sequence"/>
</dbReference>
<sequence length="1244" mass="138670">MTINKGFWYSLLLFVLLTVVLAFSQPGLRFNLWVLERLVPELQVAKAEGNLLNGFQLQQLRYQQEGLLLSVEQLSVNNHLPCLFSLSLCLRELRLQGVQVQLDSEPSTDSAAPQELALPQVWIPFPISIRQFELSDMTLQLNEQQIQLSQLNSSLELWGNRLVLQPTKATRLALSFPTEPAEESTSATEPTALLDALAWPGLQLPDLLLPLQIDLVEFDLQQLYLNEARLLDALKFGLLVDRRSIQLIDLSLRQHQLELNANLKLQPQQQYPLDASFRLFHPDLLSGPLQVTAAITGDLAALQAELSIDGALDATAAAAFDLISPQLPFSAQLQSAHLQWPLETEAQYQLRQSQLQLAGTLEQWTAQLRTELQGDGLPDSSIQLEASMDTKQLALHQLRLATLGGQIQAQGVLQLQDRLQWRSQWQFEQLDPGLQWPEYPGLVFGSSQLDGELTAEGGWALELAGLQLSGWLRDIPLRLDGQVRLEDPTGSGALELTAKPVRLHHGQNQLELAGTLTDAWQMLARVQIADLADSVPDSRGQLEGSIALSGARETPELQLDIAALELGWQQLFSLQSARLQGSLNTEQPIQTELDITLSDLRLQQLRFDSLQLALHGDERQHHLQLALDGEQLGAELRLAGQYDRQQQRWLTEWQEAWFSTELGRWELRYPMQLAVHAAEPELHLSAHCWQRELASLCLPEDSRFSIKQAAVKLSLENFELAWLSPWLPPFSELSGRLNAQSELNWQQDAPLQARLQLQSPEGRLGYHYEQELFIPWHQLALQAELIDQQFAMNWQAGITEQGSLQGQIQLSELDSDHRQLAADIEVDQFSFEFLQPLLDDFSQLNAVLNSQIRLEGPLQQPSVTGHLRVQDVSVRGQMSPVDIERGELSIDFNSDSAQLQGFVQTPQGEVQLQGDSQWADLAAWSAQLGIRGDALSVQIPLGRLQLQPDLTLTANPERALLSGTVDIPWARLVVDSLPEAAVSISRDEVLVDADFNPLQETTDSRTLPFHTDIRVRLGDQVRFAAFGLRSHIRGSLQVRQDSAQPRLYGELNLVDGTFRSYGQDLLIRRGQVLFSGPADQPFLNLEAIRNPDNIEDDVIAGIRVSGPADEPNIQIFSEPAMAQANATSYLLLGRNLDSESGSAANPVTTSLIGLGLATSSRLVGSLGEAFGVQDLTLDTAGTGDQSQVTVSGYLTRNLQVKYGVGIFEPFGEFTLRYRLMRNLYLESVTGLEQSVDLLYRFEFD</sequence>
<comment type="subcellular location">
    <subcellularLocation>
        <location evidence="1">Membrane</location>
        <topology evidence="1">Single-pass membrane protein</topology>
    </subcellularLocation>
</comment>
<keyword evidence="7" id="KW-1185">Reference proteome</keyword>
<name>A0ABT9GP33_9GAMM</name>
<organism evidence="6 7">
    <name type="scientific">Alkalimonas delamerensis</name>
    <dbReference type="NCBI Taxonomy" id="265981"/>
    <lineage>
        <taxon>Bacteria</taxon>
        <taxon>Pseudomonadati</taxon>
        <taxon>Pseudomonadota</taxon>
        <taxon>Gammaproteobacteria</taxon>
        <taxon>Alkalimonas</taxon>
    </lineage>
</organism>